<dbReference type="EMBL" id="WKJQ01000002">
    <property type="protein sequence ID" value="MRW98089.1"/>
    <property type="molecule type" value="Genomic_DNA"/>
</dbReference>
<keyword evidence="3" id="KW-0482">Metalloprotease</keyword>
<feature type="transmembrane region" description="Helical" evidence="1">
    <location>
        <begin position="86"/>
        <end position="108"/>
    </location>
</feature>
<keyword evidence="3" id="KW-0378">Hydrolase</keyword>
<keyword evidence="1" id="KW-1133">Transmembrane helix</keyword>
<dbReference type="Proteomes" id="UP000443423">
    <property type="component" value="Unassembled WGS sequence"/>
</dbReference>
<organism evidence="3 4">
    <name type="scientific">Haloferax marinum</name>
    <dbReference type="NCBI Taxonomy" id="2666143"/>
    <lineage>
        <taxon>Archaea</taxon>
        <taxon>Methanobacteriati</taxon>
        <taxon>Methanobacteriota</taxon>
        <taxon>Stenosarchaea group</taxon>
        <taxon>Halobacteria</taxon>
        <taxon>Halobacteriales</taxon>
        <taxon>Haloferacaceae</taxon>
        <taxon>Haloferax</taxon>
    </lineage>
</organism>
<dbReference type="GO" id="GO:0006508">
    <property type="term" value="P:proteolysis"/>
    <property type="evidence" value="ECO:0007669"/>
    <property type="project" value="UniProtKB-KW"/>
</dbReference>
<protein>
    <submittedName>
        <fullName evidence="3">CPBP family intramembrane metalloprotease</fullName>
    </submittedName>
</protein>
<dbReference type="PANTHER" id="PTHR35797:SF1">
    <property type="entry name" value="PROTEASE"/>
    <property type="match status" value="1"/>
</dbReference>
<proteinExistence type="predicted"/>
<dbReference type="GO" id="GO:0008237">
    <property type="term" value="F:metallopeptidase activity"/>
    <property type="evidence" value="ECO:0007669"/>
    <property type="project" value="UniProtKB-KW"/>
</dbReference>
<sequence>MAPSVTEWIRRHRIAAFFVLTYALSWSIEGAVKLAGMEPSWTTWFFEGFLSPLSPGVAAAIVLAASGESVRGWVRDILKFRVHPKWYALGIGIPFLITYAAGIASWALGGPVDWSLFEFDPISIVIGIVLGTLIGGGQEELGWRGFAQPELQERYGAFRAAVIVGLLWGGWHLPQFVFPGGMRADWPLVLTASYFVGIVAFSILLAWVYNGSGGSAFLAMVMHGTDNSTQGRVPLDVDVVLVGDVVNWESLVSMYVSHAIITWGVVAVVVAVVGIQLSAGRRSPSSSAPQLED</sequence>
<dbReference type="Pfam" id="PF02517">
    <property type="entry name" value="Rce1-like"/>
    <property type="match status" value="1"/>
</dbReference>
<gene>
    <name evidence="3" type="ORF">GJR99_16095</name>
</gene>
<dbReference type="PANTHER" id="PTHR35797">
    <property type="entry name" value="PROTEASE-RELATED"/>
    <property type="match status" value="1"/>
</dbReference>
<dbReference type="GO" id="GO:0004175">
    <property type="term" value="F:endopeptidase activity"/>
    <property type="evidence" value="ECO:0007669"/>
    <property type="project" value="UniProtKB-ARBA"/>
</dbReference>
<evidence type="ECO:0000313" key="3">
    <source>
        <dbReference type="EMBL" id="MRW98089.1"/>
    </source>
</evidence>
<feature type="transmembrane region" description="Helical" evidence="1">
    <location>
        <begin position="114"/>
        <end position="135"/>
    </location>
</feature>
<keyword evidence="3" id="KW-0645">Protease</keyword>
<feature type="transmembrane region" description="Helical" evidence="1">
    <location>
        <begin position="186"/>
        <end position="209"/>
    </location>
</feature>
<evidence type="ECO:0000259" key="2">
    <source>
        <dbReference type="Pfam" id="PF02517"/>
    </source>
</evidence>
<comment type="caution">
    <text evidence="3">The sequence shown here is derived from an EMBL/GenBank/DDBJ whole genome shotgun (WGS) entry which is preliminary data.</text>
</comment>
<feature type="transmembrane region" description="Helical" evidence="1">
    <location>
        <begin position="54"/>
        <end position="74"/>
    </location>
</feature>
<feature type="transmembrane region" description="Helical" evidence="1">
    <location>
        <begin position="156"/>
        <end position="174"/>
    </location>
</feature>
<dbReference type="GO" id="GO:0080120">
    <property type="term" value="P:CAAX-box protein maturation"/>
    <property type="evidence" value="ECO:0007669"/>
    <property type="project" value="UniProtKB-ARBA"/>
</dbReference>
<keyword evidence="1" id="KW-0472">Membrane</keyword>
<dbReference type="InterPro" id="IPR003675">
    <property type="entry name" value="Rce1/LyrA-like_dom"/>
</dbReference>
<name>A0A6A8GA48_9EURY</name>
<keyword evidence="4" id="KW-1185">Reference proteome</keyword>
<accession>A0A6A8GA48</accession>
<dbReference type="RefSeq" id="WP_151114078.1">
    <property type="nucleotide sequence ID" value="NZ_WKJQ01000002.1"/>
</dbReference>
<dbReference type="InterPro" id="IPR042150">
    <property type="entry name" value="MmRce1-like"/>
</dbReference>
<dbReference type="AlphaFoldDB" id="A0A6A8GA48"/>
<feature type="transmembrane region" description="Helical" evidence="1">
    <location>
        <begin position="260"/>
        <end position="279"/>
    </location>
</feature>
<dbReference type="OrthoDB" id="28575at2157"/>
<evidence type="ECO:0000256" key="1">
    <source>
        <dbReference type="SAM" id="Phobius"/>
    </source>
</evidence>
<evidence type="ECO:0000313" key="4">
    <source>
        <dbReference type="Proteomes" id="UP000443423"/>
    </source>
</evidence>
<feature type="domain" description="CAAX prenyl protease 2/Lysostaphin resistance protein A-like" evidence="2">
    <location>
        <begin position="123"/>
        <end position="227"/>
    </location>
</feature>
<keyword evidence="1" id="KW-0812">Transmembrane</keyword>
<reference evidence="3 4" key="1">
    <citation type="submission" date="2019-11" db="EMBL/GenBank/DDBJ databases">
        <title>Whole genome sequence of Haloferax sp. MBLA0078.</title>
        <authorList>
            <person name="Seo M.-J."/>
            <person name="Cho E.-S."/>
        </authorList>
    </citation>
    <scope>NUCLEOTIDE SEQUENCE [LARGE SCALE GENOMIC DNA]</scope>
    <source>
        <strain evidence="3 4">MBLA0078</strain>
    </source>
</reference>